<dbReference type="PANTHER" id="PTHR31025">
    <property type="entry name" value="SI:CH211-196P9.1-RELATED"/>
    <property type="match status" value="1"/>
</dbReference>
<dbReference type="Proteomes" id="UP001369086">
    <property type="component" value="Unassembled WGS sequence"/>
</dbReference>
<evidence type="ECO:0000313" key="2">
    <source>
        <dbReference type="Proteomes" id="UP001369086"/>
    </source>
</evidence>
<keyword evidence="2" id="KW-1185">Reference proteome</keyword>
<dbReference type="PANTHER" id="PTHR31025:SF29">
    <property type="entry name" value="SI:CH211-196P9.1"/>
    <property type="match status" value="1"/>
</dbReference>
<sequence>MLRNMKRAVRIRTGVNQDFTLLFGTETFTKLLEKWDTNFKLKIIKEAKSLTQTADLIDLLSSAEYNSDCWDSDMASLLLPVYLLPPPAGRKKSAKISASGAVDRSCCSLEEHLNRTKGQHQPFLLAVGTTRDKIHNFYIAVDKHLIPCQASSSLGAFDELFKAHFVFSLSYDEALSNVYTFLQTTVYHIDVGSVKESPRVKELRARLLNC</sequence>
<gene>
    <name evidence="1" type="ORF">HHUSO_G13666</name>
</gene>
<reference evidence="1 2" key="1">
    <citation type="submission" date="2021-05" db="EMBL/GenBank/DDBJ databases">
        <authorList>
            <person name="Zahm M."/>
            <person name="Klopp C."/>
            <person name="Cabau C."/>
            <person name="Kuhl H."/>
            <person name="Suciu R."/>
            <person name="Ciorpac M."/>
            <person name="Holostenco D."/>
            <person name="Gessner J."/>
            <person name="Wuertz S."/>
            <person name="Hohne C."/>
            <person name="Stock M."/>
            <person name="Gislard M."/>
            <person name="Lluch J."/>
            <person name="Milhes M."/>
            <person name="Lampietro C."/>
            <person name="Lopez Roques C."/>
            <person name="Donnadieu C."/>
            <person name="Du K."/>
            <person name="Schartl M."/>
            <person name="Guiguen Y."/>
        </authorList>
    </citation>
    <scope>NUCLEOTIDE SEQUENCE [LARGE SCALE GENOMIC DNA]</scope>
    <source>
        <strain evidence="1">Hh-F2</strain>
        <tissue evidence="1">Blood</tissue>
    </source>
</reference>
<comment type="caution">
    <text evidence="1">The sequence shown here is derived from an EMBL/GenBank/DDBJ whole genome shotgun (WGS) entry which is preliminary data.</text>
</comment>
<accession>A0ABR0ZH13</accession>
<proteinExistence type="predicted"/>
<evidence type="ECO:0000313" key="1">
    <source>
        <dbReference type="EMBL" id="KAK6484019.1"/>
    </source>
</evidence>
<protein>
    <submittedName>
        <fullName evidence="1">Uncharacterized protein</fullName>
    </submittedName>
</protein>
<dbReference type="EMBL" id="JAHFZB010000011">
    <property type="protein sequence ID" value="KAK6484019.1"/>
    <property type="molecule type" value="Genomic_DNA"/>
</dbReference>
<name>A0ABR0ZH13_HUSHU</name>
<organism evidence="1 2">
    <name type="scientific">Huso huso</name>
    <name type="common">Beluga</name>
    <name type="synonym">Acipenser huso</name>
    <dbReference type="NCBI Taxonomy" id="61971"/>
    <lineage>
        <taxon>Eukaryota</taxon>
        <taxon>Metazoa</taxon>
        <taxon>Chordata</taxon>
        <taxon>Craniata</taxon>
        <taxon>Vertebrata</taxon>
        <taxon>Euteleostomi</taxon>
        <taxon>Actinopterygii</taxon>
        <taxon>Chondrostei</taxon>
        <taxon>Acipenseriformes</taxon>
        <taxon>Acipenseridae</taxon>
        <taxon>Huso</taxon>
    </lineage>
</organism>